<name>X1N4A2_9ZZZZ</name>
<proteinExistence type="predicted"/>
<reference evidence="1" key="1">
    <citation type="journal article" date="2014" name="Front. Microbiol.">
        <title>High frequency of phylogenetically diverse reductive dehalogenase-homologous genes in deep subseafloor sedimentary metagenomes.</title>
        <authorList>
            <person name="Kawai M."/>
            <person name="Futagami T."/>
            <person name="Toyoda A."/>
            <person name="Takaki Y."/>
            <person name="Nishi S."/>
            <person name="Hori S."/>
            <person name="Arai W."/>
            <person name="Tsubouchi T."/>
            <person name="Morono Y."/>
            <person name="Uchiyama I."/>
            <person name="Ito T."/>
            <person name="Fujiyama A."/>
            <person name="Inagaki F."/>
            <person name="Takami H."/>
        </authorList>
    </citation>
    <scope>NUCLEOTIDE SEQUENCE</scope>
    <source>
        <strain evidence="1">Expedition CK06-06</strain>
    </source>
</reference>
<dbReference type="AlphaFoldDB" id="X1N4A2"/>
<gene>
    <name evidence="1" type="ORF">S06H3_29938</name>
</gene>
<accession>X1N4A2</accession>
<sequence>MTGLKKHQNLMALNMVLIVVLTVSLSGCGQSGEKPVKIQELVN</sequence>
<dbReference type="PROSITE" id="PS51257">
    <property type="entry name" value="PROKAR_LIPOPROTEIN"/>
    <property type="match status" value="1"/>
</dbReference>
<protein>
    <submittedName>
        <fullName evidence="1">Uncharacterized protein</fullName>
    </submittedName>
</protein>
<dbReference type="EMBL" id="BARV01017594">
    <property type="protein sequence ID" value="GAI25066.1"/>
    <property type="molecule type" value="Genomic_DNA"/>
</dbReference>
<evidence type="ECO:0000313" key="1">
    <source>
        <dbReference type="EMBL" id="GAI25066.1"/>
    </source>
</evidence>
<organism evidence="1">
    <name type="scientific">marine sediment metagenome</name>
    <dbReference type="NCBI Taxonomy" id="412755"/>
    <lineage>
        <taxon>unclassified sequences</taxon>
        <taxon>metagenomes</taxon>
        <taxon>ecological metagenomes</taxon>
    </lineage>
</organism>
<comment type="caution">
    <text evidence="1">The sequence shown here is derived from an EMBL/GenBank/DDBJ whole genome shotgun (WGS) entry which is preliminary data.</text>
</comment>